<keyword evidence="2" id="KW-0418">Kinase</keyword>
<dbReference type="Pfam" id="PF02958">
    <property type="entry name" value="EcKL"/>
    <property type="match status" value="1"/>
</dbReference>
<evidence type="ECO:0000259" key="1">
    <source>
        <dbReference type="SMART" id="SM00587"/>
    </source>
</evidence>
<dbReference type="PANTHER" id="PTHR11012">
    <property type="entry name" value="PROTEIN KINASE-LIKE DOMAIN-CONTAINING"/>
    <property type="match status" value="1"/>
</dbReference>
<dbReference type="GO" id="GO:0016301">
    <property type="term" value="F:kinase activity"/>
    <property type="evidence" value="ECO:0007669"/>
    <property type="project" value="UniProtKB-KW"/>
</dbReference>
<dbReference type="SMART" id="SM00587">
    <property type="entry name" value="CHK"/>
    <property type="match status" value="1"/>
</dbReference>
<keyword evidence="2" id="KW-0808">Transferase</keyword>
<dbReference type="InterPro" id="IPR015897">
    <property type="entry name" value="CHK_kinase-like"/>
</dbReference>
<dbReference type="SUPFAM" id="SSF56112">
    <property type="entry name" value="Protein kinase-like (PK-like)"/>
    <property type="match status" value="1"/>
</dbReference>
<organism evidence="2">
    <name type="scientific">Xenopsylla cheopis</name>
    <name type="common">Oriental rat flea</name>
    <name type="synonym">Pulex cheopis</name>
    <dbReference type="NCBI Taxonomy" id="163159"/>
    <lineage>
        <taxon>Eukaryota</taxon>
        <taxon>Metazoa</taxon>
        <taxon>Ecdysozoa</taxon>
        <taxon>Arthropoda</taxon>
        <taxon>Hexapoda</taxon>
        <taxon>Insecta</taxon>
        <taxon>Pterygota</taxon>
        <taxon>Neoptera</taxon>
        <taxon>Endopterygota</taxon>
        <taxon>Siphonaptera</taxon>
        <taxon>Pulicidae</taxon>
        <taxon>Xenopsyllinae</taxon>
        <taxon>Xenopsylla</taxon>
    </lineage>
</organism>
<dbReference type="InterPro" id="IPR011009">
    <property type="entry name" value="Kinase-like_dom_sf"/>
</dbReference>
<evidence type="ECO:0000313" key="2">
    <source>
        <dbReference type="EMBL" id="NOV44692.1"/>
    </source>
</evidence>
<name>A0A6M2DEQ6_XENCH</name>
<sequence>MEVFNLTVRGALKKVIKNIGFEKYDVNVTLASKPGDNYGGTLHRIEITGQKQESKVTYYLICKIPIENFKLNLALAFQREVHVYQNILKAFAEFQEEKGLEDRKKFSSYVHCYDAGLTEGSEFIIMDDLTSQSYVMLNKLSNLDRQHVQLVVKALAEFHALSFTLKYQKPERFEEISNIPEVLIGVLSEKAFLDMLDFGLEQAILAVDELLGNKVMKVKENLKEIISEFLNGVGTDNYRVINHADCWNNNTMFKYENDTPVQVCLFDWQLSRLCSPVVDLVNYFYNSTEREILEDHFDDLMAMYHMHLSEFIATLGSDPSVLYPYEQFEKDLRKYAVFPFIACCSNLFILLSDPDKPPQFNDMAEGGEKNVENVLAFQDDKRKSLYNVRISCIIKHAADRGFI</sequence>
<dbReference type="PANTHER" id="PTHR11012:SF30">
    <property type="entry name" value="PROTEIN KINASE-LIKE DOMAIN-CONTAINING"/>
    <property type="match status" value="1"/>
</dbReference>
<dbReference type="EMBL" id="GIIL01000966">
    <property type="protein sequence ID" value="NOV44692.1"/>
    <property type="molecule type" value="Transcribed_RNA"/>
</dbReference>
<protein>
    <submittedName>
        <fullName evidence="2">Putative ecdysteroid kinase</fullName>
    </submittedName>
</protein>
<proteinExistence type="predicted"/>
<dbReference type="InterPro" id="IPR004119">
    <property type="entry name" value="EcKL"/>
</dbReference>
<feature type="domain" description="CHK kinase-like" evidence="1">
    <location>
        <begin position="124"/>
        <end position="314"/>
    </location>
</feature>
<accession>A0A6M2DEQ6</accession>
<dbReference type="AlphaFoldDB" id="A0A6M2DEQ6"/>
<reference evidence="2" key="1">
    <citation type="submission" date="2020-03" db="EMBL/GenBank/DDBJ databases">
        <title>Transcriptomic Profiling of the Digestive Tract of the Rat Flea, Xenopsylla cheopis, Following Blood Feeding and Infection with Yersinia pestis.</title>
        <authorList>
            <person name="Bland D.M."/>
            <person name="Martens C.A."/>
            <person name="Virtaneva K."/>
            <person name="Kanakabandi K."/>
            <person name="Long D."/>
            <person name="Rosenke R."/>
            <person name="Saturday G.A."/>
            <person name="Hoyt F.H."/>
            <person name="Bruno D.P."/>
            <person name="Ribeiro J.M.C."/>
            <person name="Hinnebusch J."/>
        </authorList>
    </citation>
    <scope>NUCLEOTIDE SEQUENCE</scope>
</reference>
<dbReference type="Gene3D" id="3.90.1200.10">
    <property type="match status" value="1"/>
</dbReference>